<comment type="caution">
    <text evidence="2">The sequence shown here is derived from an EMBL/GenBank/DDBJ whole genome shotgun (WGS) entry which is preliminary data.</text>
</comment>
<feature type="transmembrane region" description="Helical" evidence="1">
    <location>
        <begin position="414"/>
        <end position="440"/>
    </location>
</feature>
<evidence type="ECO:0000313" key="3">
    <source>
        <dbReference type="Proteomes" id="UP001221142"/>
    </source>
</evidence>
<sequence>MFDQNCQIRGQAFTWMCLFVHVLLVFHHRREDKNDFSCSWSHPVQDKRGPARLPWRCRNLTAVSSRRLYWTCYATPLIRYPSAPWPVLKYNAHVSNTSARRKMAQIFHGSPTDLQLPPHPSCFGSGNMSSVCEVPTVAMMTFLNITNSSAYLDVYCNNPPADSCAFGYCPNSDVASPAVRYSTYFTSIVSAILTLYSPEEAISSFYAQLLNIYSLVVAAIISIAGHNLTKMHSVVVLTLAASPLSLYLVFYVCREMLGRQTRLKSVFGSGQYLNRALVLLAVPLWFSVLVFTTLPTVTWEFQQAACDSVIAENHIASLFFMPFIVFFAVYPEIGAIIVASLLLMWVVAIFRLRKVIWAKNKILPIGRLWRKVVNQYPFIQFYSVIAVPSAFWMFNVEVGIRDLSPREQFEATYGQLLAIFVTIPPFISLCMLGPDLAFWFADLAWVRLLTGRHLKPYLSKRKKPGQQESVLPMEKMFKGDEDPEASREGLAGSETPPVVLGAIYT</sequence>
<dbReference type="EMBL" id="JARKIF010000018">
    <property type="protein sequence ID" value="KAJ7619504.1"/>
    <property type="molecule type" value="Genomic_DNA"/>
</dbReference>
<gene>
    <name evidence="2" type="ORF">FB45DRAFT_930946</name>
</gene>
<feature type="transmembrane region" description="Helical" evidence="1">
    <location>
        <begin position="373"/>
        <end position="394"/>
    </location>
</feature>
<keyword evidence="1" id="KW-1133">Transmembrane helix</keyword>
<dbReference type="Proteomes" id="UP001221142">
    <property type="component" value="Unassembled WGS sequence"/>
</dbReference>
<feature type="transmembrane region" description="Helical" evidence="1">
    <location>
        <begin position="12"/>
        <end position="29"/>
    </location>
</feature>
<protein>
    <submittedName>
        <fullName evidence="2">Uncharacterized protein</fullName>
    </submittedName>
</protein>
<proteinExistence type="predicted"/>
<keyword evidence="1" id="KW-0472">Membrane</keyword>
<dbReference type="AlphaFoldDB" id="A0AAD7BFL4"/>
<evidence type="ECO:0000313" key="2">
    <source>
        <dbReference type="EMBL" id="KAJ7619504.1"/>
    </source>
</evidence>
<feature type="transmembrane region" description="Helical" evidence="1">
    <location>
        <begin position="272"/>
        <end position="291"/>
    </location>
</feature>
<accession>A0AAD7BFL4</accession>
<evidence type="ECO:0000256" key="1">
    <source>
        <dbReference type="SAM" id="Phobius"/>
    </source>
</evidence>
<keyword evidence="3" id="KW-1185">Reference proteome</keyword>
<feature type="transmembrane region" description="Helical" evidence="1">
    <location>
        <begin position="323"/>
        <end position="352"/>
    </location>
</feature>
<organism evidence="2 3">
    <name type="scientific">Roridomyces roridus</name>
    <dbReference type="NCBI Taxonomy" id="1738132"/>
    <lineage>
        <taxon>Eukaryota</taxon>
        <taxon>Fungi</taxon>
        <taxon>Dikarya</taxon>
        <taxon>Basidiomycota</taxon>
        <taxon>Agaricomycotina</taxon>
        <taxon>Agaricomycetes</taxon>
        <taxon>Agaricomycetidae</taxon>
        <taxon>Agaricales</taxon>
        <taxon>Marasmiineae</taxon>
        <taxon>Mycenaceae</taxon>
        <taxon>Roridomyces</taxon>
    </lineage>
</organism>
<name>A0AAD7BFL4_9AGAR</name>
<reference evidence="2" key="1">
    <citation type="submission" date="2023-03" db="EMBL/GenBank/DDBJ databases">
        <title>Massive genome expansion in bonnet fungi (Mycena s.s.) driven by repeated elements and novel gene families across ecological guilds.</title>
        <authorList>
            <consortium name="Lawrence Berkeley National Laboratory"/>
            <person name="Harder C.B."/>
            <person name="Miyauchi S."/>
            <person name="Viragh M."/>
            <person name="Kuo A."/>
            <person name="Thoen E."/>
            <person name="Andreopoulos B."/>
            <person name="Lu D."/>
            <person name="Skrede I."/>
            <person name="Drula E."/>
            <person name="Henrissat B."/>
            <person name="Morin E."/>
            <person name="Kohler A."/>
            <person name="Barry K."/>
            <person name="LaButti K."/>
            <person name="Morin E."/>
            <person name="Salamov A."/>
            <person name="Lipzen A."/>
            <person name="Mereny Z."/>
            <person name="Hegedus B."/>
            <person name="Baldrian P."/>
            <person name="Stursova M."/>
            <person name="Weitz H."/>
            <person name="Taylor A."/>
            <person name="Grigoriev I.V."/>
            <person name="Nagy L.G."/>
            <person name="Martin F."/>
            <person name="Kauserud H."/>
        </authorList>
    </citation>
    <scope>NUCLEOTIDE SEQUENCE</scope>
    <source>
        <strain evidence="2">9284</strain>
    </source>
</reference>
<feature type="transmembrane region" description="Helical" evidence="1">
    <location>
        <begin position="209"/>
        <end position="228"/>
    </location>
</feature>
<feature type="transmembrane region" description="Helical" evidence="1">
    <location>
        <begin position="234"/>
        <end position="252"/>
    </location>
</feature>
<keyword evidence="1" id="KW-0812">Transmembrane</keyword>